<dbReference type="PANTHER" id="PTHR46246">
    <property type="entry name" value="GUANOSINE-3',5'-BIS(DIPHOSPHATE) 3'-PYROPHOSPHOHYDROLASE MESH1"/>
    <property type="match status" value="1"/>
</dbReference>
<name>A0A0K1QEW7_9BACT</name>
<dbReference type="SUPFAM" id="SSF109604">
    <property type="entry name" value="HD-domain/PDEase-like"/>
    <property type="match status" value="1"/>
</dbReference>
<proteinExistence type="predicted"/>
<reference evidence="1 2" key="1">
    <citation type="submission" date="2015-08" db="EMBL/GenBank/DDBJ databases">
        <authorList>
            <person name="Babu N.S."/>
            <person name="Beckwith C.J."/>
            <person name="Beseler K.G."/>
            <person name="Brison A."/>
            <person name="Carone J.V."/>
            <person name="Caskin T.P."/>
            <person name="Diamond M."/>
            <person name="Durham M.E."/>
            <person name="Foxe J.M."/>
            <person name="Go M."/>
            <person name="Henderson B.A."/>
            <person name="Jones I.B."/>
            <person name="McGettigan J.A."/>
            <person name="Micheletti S.J."/>
            <person name="Nasrallah M.E."/>
            <person name="Ortiz D."/>
            <person name="Piller C.R."/>
            <person name="Privatt S.R."/>
            <person name="Schneider S.L."/>
            <person name="Sharp S."/>
            <person name="Smith T.C."/>
            <person name="Stanton J.D."/>
            <person name="Ullery H.E."/>
            <person name="Wilson R.J."/>
            <person name="Serrano M.G."/>
            <person name="Buck G."/>
            <person name="Lee V."/>
            <person name="Wang Y."/>
            <person name="Carvalho R."/>
            <person name="Voegtly L."/>
            <person name="Shi R."/>
            <person name="Duckworth R."/>
            <person name="Johnson A."/>
            <person name="Loviza R."/>
            <person name="Walstead R."/>
            <person name="Shah Z."/>
            <person name="Kiflezghi M."/>
            <person name="Wade K."/>
            <person name="Ball S.L."/>
            <person name="Bradley K.W."/>
            <person name="Asai D.J."/>
            <person name="Bowman C.A."/>
            <person name="Russell D.A."/>
            <person name="Pope W.H."/>
            <person name="Jacobs-Sera D."/>
            <person name="Hendrix R.W."/>
            <person name="Hatfull G.F."/>
        </authorList>
    </citation>
    <scope>NUCLEOTIDE SEQUENCE [LARGE SCALE GENOMIC DNA]</scope>
    <source>
        <strain evidence="1 2">DSM 27648</strain>
    </source>
</reference>
<dbReference type="Proteomes" id="UP000064967">
    <property type="component" value="Chromosome"/>
</dbReference>
<organism evidence="1 2">
    <name type="scientific">Labilithrix luteola</name>
    <dbReference type="NCBI Taxonomy" id="1391654"/>
    <lineage>
        <taxon>Bacteria</taxon>
        <taxon>Pseudomonadati</taxon>
        <taxon>Myxococcota</taxon>
        <taxon>Polyangia</taxon>
        <taxon>Polyangiales</taxon>
        <taxon>Labilitrichaceae</taxon>
        <taxon>Labilithrix</taxon>
    </lineage>
</organism>
<dbReference type="PATRIC" id="fig|1391654.3.peg.11121"/>
<dbReference type="InterPro" id="IPR052194">
    <property type="entry name" value="MESH1"/>
</dbReference>
<keyword evidence="1" id="KW-0808">Transferase</keyword>
<dbReference type="GO" id="GO:0008893">
    <property type="term" value="F:guanosine-3',5'-bis(diphosphate) 3'-diphosphatase activity"/>
    <property type="evidence" value="ECO:0007669"/>
    <property type="project" value="TreeGrafter"/>
</dbReference>
<evidence type="ECO:0000313" key="1">
    <source>
        <dbReference type="EMBL" id="AKV04311.1"/>
    </source>
</evidence>
<sequence>MATVDSDELERDARALAEARHATQRYGDRPYVFHLDAVREVLRSFDIQGDLAVAAWLHDVLEDTATSREELRTRFGADVDELVWAVTGIGATRKERNASAYAKIRATPRAAYLKLADRIANVEAGRDRPDKLAMYRTEQHGFERALEGLGSEDMWNRLRRALGEPTK</sequence>
<dbReference type="AlphaFoldDB" id="A0A0K1QEW7"/>
<dbReference type="Gene3D" id="1.10.3210.10">
    <property type="entry name" value="Hypothetical protein af1432"/>
    <property type="match status" value="1"/>
</dbReference>
<dbReference type="PANTHER" id="PTHR46246:SF1">
    <property type="entry name" value="GUANOSINE-3',5'-BIS(DIPHOSPHATE) 3'-PYROPHOSPHOHYDROLASE MESH1"/>
    <property type="match status" value="1"/>
</dbReference>
<dbReference type="GO" id="GO:0016301">
    <property type="term" value="F:kinase activity"/>
    <property type="evidence" value="ECO:0007669"/>
    <property type="project" value="UniProtKB-KW"/>
</dbReference>
<accession>A0A0K1QEW7</accession>
<dbReference type="RefSeq" id="WP_169928634.1">
    <property type="nucleotide sequence ID" value="NZ_CP012333.1"/>
</dbReference>
<dbReference type="KEGG" id="llu:AKJ09_10974"/>
<gene>
    <name evidence="1" type="ORF">AKJ09_10974</name>
</gene>
<keyword evidence="2" id="KW-1185">Reference proteome</keyword>
<protein>
    <submittedName>
        <fullName evidence="1">GTP pyrophosphokinase</fullName>
    </submittedName>
</protein>
<dbReference type="EMBL" id="CP012333">
    <property type="protein sequence ID" value="AKV04311.1"/>
    <property type="molecule type" value="Genomic_DNA"/>
</dbReference>
<evidence type="ECO:0000313" key="2">
    <source>
        <dbReference type="Proteomes" id="UP000064967"/>
    </source>
</evidence>
<keyword evidence="1" id="KW-0418">Kinase</keyword>
<dbReference type="Pfam" id="PF13328">
    <property type="entry name" value="HD_4"/>
    <property type="match status" value="1"/>
</dbReference>
<dbReference type="STRING" id="1391654.AKJ09_10974"/>